<organism evidence="1 2">
    <name type="scientific">Modicella reniformis</name>
    <dbReference type="NCBI Taxonomy" id="1440133"/>
    <lineage>
        <taxon>Eukaryota</taxon>
        <taxon>Fungi</taxon>
        <taxon>Fungi incertae sedis</taxon>
        <taxon>Mucoromycota</taxon>
        <taxon>Mortierellomycotina</taxon>
        <taxon>Mortierellomycetes</taxon>
        <taxon>Mortierellales</taxon>
        <taxon>Mortierellaceae</taxon>
        <taxon>Modicella</taxon>
    </lineage>
</organism>
<gene>
    <name evidence="1" type="ORF">BGZ65_005977</name>
</gene>
<name>A0A9P6SQ71_9FUNG</name>
<keyword evidence="2" id="KW-1185">Reference proteome</keyword>
<proteinExistence type="predicted"/>
<protein>
    <submittedName>
        <fullName evidence="1">Uncharacterized protein</fullName>
    </submittedName>
</protein>
<dbReference type="Proteomes" id="UP000749646">
    <property type="component" value="Unassembled WGS sequence"/>
</dbReference>
<reference evidence="1" key="1">
    <citation type="journal article" date="2020" name="Fungal Divers.">
        <title>Resolving the Mortierellaceae phylogeny through synthesis of multi-gene phylogenetics and phylogenomics.</title>
        <authorList>
            <person name="Vandepol N."/>
            <person name="Liber J."/>
            <person name="Desiro A."/>
            <person name="Na H."/>
            <person name="Kennedy M."/>
            <person name="Barry K."/>
            <person name="Grigoriev I.V."/>
            <person name="Miller A.N."/>
            <person name="O'Donnell K."/>
            <person name="Stajich J.E."/>
            <person name="Bonito G."/>
        </authorList>
    </citation>
    <scope>NUCLEOTIDE SEQUENCE</scope>
    <source>
        <strain evidence="1">MES-2147</strain>
    </source>
</reference>
<dbReference type="EMBL" id="JAAAHW010003205">
    <property type="protein sequence ID" value="KAF9986853.1"/>
    <property type="molecule type" value="Genomic_DNA"/>
</dbReference>
<sequence length="188" mass="19588">MALAYISTCLADVWITGPIADTHWKIGAPAEVRWRLTSSTARQEVATVYLVGGDPMAYKRLETLGKDVVLGGHKLVIPKVPNVECGSSCAIEFWVNEKSGKGDYYSHCFNISITGAVAPTSITGDTGDKSTLVGGTSTTQNNVTTSDPITAVQSSTASSAKSIIGKGTMALLMTTVPGAAAVAMSLFL</sequence>
<evidence type="ECO:0000313" key="1">
    <source>
        <dbReference type="EMBL" id="KAF9986853.1"/>
    </source>
</evidence>
<dbReference type="OrthoDB" id="2427234at2759"/>
<dbReference type="AlphaFoldDB" id="A0A9P6SQ71"/>
<accession>A0A9P6SQ71</accession>
<comment type="caution">
    <text evidence="1">The sequence shown here is derived from an EMBL/GenBank/DDBJ whole genome shotgun (WGS) entry which is preliminary data.</text>
</comment>
<evidence type="ECO:0000313" key="2">
    <source>
        <dbReference type="Proteomes" id="UP000749646"/>
    </source>
</evidence>